<evidence type="ECO:0008006" key="4">
    <source>
        <dbReference type="Google" id="ProtNLM"/>
    </source>
</evidence>
<protein>
    <recommendedName>
        <fullName evidence="4">Transporter</fullName>
    </recommendedName>
</protein>
<gene>
    <name evidence="2" type="ORF">H9S92_06735</name>
</gene>
<dbReference type="Proteomes" id="UP000650081">
    <property type="component" value="Unassembled WGS sequence"/>
</dbReference>
<dbReference type="AlphaFoldDB" id="A0A923PGT3"/>
<dbReference type="Pfam" id="PF13557">
    <property type="entry name" value="Phenol_MetA_deg"/>
    <property type="match status" value="1"/>
</dbReference>
<dbReference type="InterPro" id="IPR025737">
    <property type="entry name" value="FApF"/>
</dbReference>
<name>A0A923PGT3_9BACT</name>
<organism evidence="2 3">
    <name type="scientific">Neolewinella lacunae</name>
    <dbReference type="NCBI Taxonomy" id="1517758"/>
    <lineage>
        <taxon>Bacteria</taxon>
        <taxon>Pseudomonadati</taxon>
        <taxon>Bacteroidota</taxon>
        <taxon>Saprospiria</taxon>
        <taxon>Saprospirales</taxon>
        <taxon>Lewinellaceae</taxon>
        <taxon>Neolewinella</taxon>
    </lineage>
</organism>
<proteinExistence type="predicted"/>
<accession>A0A923PGT3</accession>
<comment type="caution">
    <text evidence="2">The sequence shown here is derived from an EMBL/GenBank/DDBJ whole genome shotgun (WGS) entry which is preliminary data.</text>
</comment>
<keyword evidence="3" id="KW-1185">Reference proteome</keyword>
<dbReference type="RefSeq" id="WP_187465945.1">
    <property type="nucleotide sequence ID" value="NZ_JACSIT010000080.1"/>
</dbReference>
<feature type="chain" id="PRO_5037529404" description="Transporter" evidence="1">
    <location>
        <begin position="20"/>
        <end position="265"/>
    </location>
</feature>
<keyword evidence="1" id="KW-0732">Signal</keyword>
<evidence type="ECO:0000313" key="2">
    <source>
        <dbReference type="EMBL" id="MBC6993848.1"/>
    </source>
</evidence>
<sequence length="265" mass="29039">MFRPLRFLFPFFLAGVAYAQGPISGFPVAKGETAIALGYSREAFDVYLLPEDQRENREVTTVGYSLFLERGMSDNTSLVATLPYLRANDRPGSLQDASLWLKYLNLENRAGRACHRLFTAVGLSFPVGNYETAGITALGQRALVFQGRLAYQYQHDSGWFLHGQTGIDFQFSPASQTAWPVLLRTGYGGKYFYVEGWAEFVTALAGGAGPMTAAVGTGSSWQRLGATLYIPLQDWVGVVAGGAWVLDGEFIGKSERVNLGVVFKF</sequence>
<evidence type="ECO:0000256" key="1">
    <source>
        <dbReference type="SAM" id="SignalP"/>
    </source>
</evidence>
<feature type="signal peptide" evidence="1">
    <location>
        <begin position="1"/>
        <end position="19"/>
    </location>
</feature>
<dbReference type="EMBL" id="JACSIT010000080">
    <property type="protein sequence ID" value="MBC6993848.1"/>
    <property type="molecule type" value="Genomic_DNA"/>
</dbReference>
<reference evidence="2" key="1">
    <citation type="submission" date="2020-08" db="EMBL/GenBank/DDBJ databases">
        <title>Lewinella bacteria from marine environments.</title>
        <authorList>
            <person name="Zhong Y."/>
        </authorList>
    </citation>
    <scope>NUCLEOTIDE SEQUENCE</scope>
    <source>
        <strain evidence="2">KCTC 42187</strain>
    </source>
</reference>
<evidence type="ECO:0000313" key="3">
    <source>
        <dbReference type="Proteomes" id="UP000650081"/>
    </source>
</evidence>